<organism evidence="2">
    <name type="scientific">uncultured Caudovirales phage</name>
    <dbReference type="NCBI Taxonomy" id="2100421"/>
    <lineage>
        <taxon>Viruses</taxon>
        <taxon>Duplodnaviria</taxon>
        <taxon>Heunggongvirae</taxon>
        <taxon>Uroviricota</taxon>
        <taxon>Caudoviricetes</taxon>
        <taxon>Peduoviridae</taxon>
        <taxon>Maltschvirus</taxon>
        <taxon>Maltschvirus maltsch</taxon>
    </lineage>
</organism>
<evidence type="ECO:0000259" key="1">
    <source>
        <dbReference type="Pfam" id="PF23872"/>
    </source>
</evidence>
<dbReference type="EMBL" id="LR798291">
    <property type="protein sequence ID" value="CAB5220916.1"/>
    <property type="molecule type" value="Genomic_DNA"/>
</dbReference>
<name>A0A6J5KR79_9CAUD</name>
<protein>
    <recommendedName>
        <fullName evidence="1">DUF7227 domain-containing protein</fullName>
    </recommendedName>
</protein>
<sequence>MGIRVSLTMQSRNAKTGPIPVSTTSENSCPSICPFKGSGCYAESGPLAIHWRRLSKDDQAGLSWEEFCTKVKKDISPTQLWRMNQAGDLPAMSIRTDLIDPDLLFQLVDANKGKRGFTYTHHNMGAGVNADVVRLSNQQGFTINLSADNLSHADSLAALGCAPVVTVLPSDQLTNTQTPQGRKVIVCPAVIRDDVTCKSCGLCAIANRGAIIGFPAHGAGKRKASAIVNGAA</sequence>
<reference evidence="2" key="1">
    <citation type="submission" date="2020-04" db="EMBL/GenBank/DDBJ databases">
        <authorList>
            <person name="Chiriac C."/>
            <person name="Salcher M."/>
            <person name="Ghai R."/>
            <person name="Kavagutti S V."/>
        </authorList>
    </citation>
    <scope>NUCLEOTIDE SEQUENCE</scope>
</reference>
<evidence type="ECO:0000313" key="3">
    <source>
        <dbReference type="EMBL" id="CAB5220916.1"/>
    </source>
</evidence>
<dbReference type="EMBL" id="LR796181">
    <property type="protein sequence ID" value="CAB4124928.1"/>
    <property type="molecule type" value="Genomic_DNA"/>
</dbReference>
<evidence type="ECO:0000313" key="2">
    <source>
        <dbReference type="EMBL" id="CAB4124928.1"/>
    </source>
</evidence>
<proteinExistence type="predicted"/>
<gene>
    <name evidence="3" type="ORF">UFOVP246_56</name>
    <name evidence="2" type="ORF">UFOVP59_59</name>
</gene>
<dbReference type="Pfam" id="PF23872">
    <property type="entry name" value="DUF7227"/>
    <property type="match status" value="1"/>
</dbReference>
<accession>A0A6J5KR79</accession>
<dbReference type="InterPro" id="IPR055651">
    <property type="entry name" value="DUF7227"/>
</dbReference>
<feature type="domain" description="DUF7227" evidence="1">
    <location>
        <begin position="4"/>
        <end position="228"/>
    </location>
</feature>